<dbReference type="EMBL" id="QGTW01000016">
    <property type="protein sequence ID" value="PWW20217.1"/>
    <property type="molecule type" value="Genomic_DNA"/>
</dbReference>
<keyword evidence="1" id="KW-0175">Coiled coil</keyword>
<comment type="caution">
    <text evidence="2">The sequence shown here is derived from an EMBL/GenBank/DDBJ whole genome shotgun (WGS) entry which is preliminary data.</text>
</comment>
<protein>
    <submittedName>
        <fullName evidence="2">Uncharacterized protein</fullName>
    </submittedName>
</protein>
<reference evidence="2 3" key="1">
    <citation type="submission" date="2018-05" db="EMBL/GenBank/DDBJ databases">
        <title>Freshwater and sediment microbial communities from various areas in North America, analyzing microbe dynamics in response to fracking.</title>
        <authorList>
            <person name="Lamendella R."/>
        </authorList>
    </citation>
    <scope>NUCLEOTIDE SEQUENCE [LARGE SCALE GENOMIC DNA]</scope>
    <source>
        <strain evidence="2 3">15_TX</strain>
    </source>
</reference>
<organism evidence="2 3">
    <name type="scientific">Cytobacillus oceanisediminis</name>
    <dbReference type="NCBI Taxonomy" id="665099"/>
    <lineage>
        <taxon>Bacteria</taxon>
        <taxon>Bacillati</taxon>
        <taxon>Bacillota</taxon>
        <taxon>Bacilli</taxon>
        <taxon>Bacillales</taxon>
        <taxon>Bacillaceae</taxon>
        <taxon>Cytobacillus</taxon>
    </lineage>
</organism>
<feature type="coiled-coil region" evidence="1">
    <location>
        <begin position="36"/>
        <end position="66"/>
    </location>
</feature>
<evidence type="ECO:0000256" key="1">
    <source>
        <dbReference type="SAM" id="Coils"/>
    </source>
</evidence>
<accession>A0A2V2ZLH1</accession>
<proteinExistence type="predicted"/>
<gene>
    <name evidence="2" type="ORF">DFO73_11631</name>
</gene>
<evidence type="ECO:0000313" key="3">
    <source>
        <dbReference type="Proteomes" id="UP000247150"/>
    </source>
</evidence>
<name>A0A2V2ZLH1_9BACI</name>
<dbReference type="Proteomes" id="UP000247150">
    <property type="component" value="Unassembled WGS sequence"/>
</dbReference>
<evidence type="ECO:0000313" key="2">
    <source>
        <dbReference type="EMBL" id="PWW20217.1"/>
    </source>
</evidence>
<dbReference type="AlphaFoldDB" id="A0A2V2ZLH1"/>
<sequence>MEKFGIIPKINIESALKPAFQKLDYNKTSLANVGEMLDRINRLKEMERQEQELKQQQKEQREMQLNEMIQQIVANTAYLPEMVGLIRKNNEINEEMLGLFQEMTEVLKAQTVEEAEGIVKTVVGKAQETNDALDAMSGLLSYGKLLIKLMFPES</sequence>